<dbReference type="AlphaFoldDB" id="A0A2L0EK32"/>
<feature type="transmembrane region" description="Helical" evidence="4">
    <location>
        <begin position="368"/>
        <end position="386"/>
    </location>
</feature>
<dbReference type="PANTHER" id="PTHR23534:SF1">
    <property type="entry name" value="MAJOR FACILITATOR SUPERFAMILY PROTEIN"/>
    <property type="match status" value="1"/>
</dbReference>
<evidence type="ECO:0000313" key="5">
    <source>
        <dbReference type="EMBL" id="AUX39665.1"/>
    </source>
</evidence>
<feature type="transmembrane region" description="Helical" evidence="4">
    <location>
        <begin position="81"/>
        <end position="99"/>
    </location>
</feature>
<feature type="transmembrane region" description="Helical" evidence="4">
    <location>
        <begin position="173"/>
        <end position="192"/>
    </location>
</feature>
<dbReference type="SUPFAM" id="SSF103473">
    <property type="entry name" value="MFS general substrate transporter"/>
    <property type="match status" value="1"/>
</dbReference>
<feature type="transmembrane region" description="Helical" evidence="4">
    <location>
        <begin position="48"/>
        <end position="69"/>
    </location>
</feature>
<dbReference type="OrthoDB" id="9776171at2"/>
<dbReference type="InterPro" id="IPR036259">
    <property type="entry name" value="MFS_trans_sf"/>
</dbReference>
<dbReference type="PANTHER" id="PTHR23534">
    <property type="entry name" value="MFS PERMEASE"/>
    <property type="match status" value="1"/>
</dbReference>
<keyword evidence="1 4" id="KW-0812">Transmembrane</keyword>
<dbReference type="GO" id="GO:0022857">
    <property type="term" value="F:transmembrane transporter activity"/>
    <property type="evidence" value="ECO:0007669"/>
    <property type="project" value="InterPro"/>
</dbReference>
<sequence>MIRRALRAAPATSVNTLVLLLCQVVGIATVVAIQFAGSLVGERLAMDMRLATFPVAVLVLSSALGTWPASQLMRRFGRRPCFIASALLCAGCLALAARAVDRSDFWLFCAAVSGVGLHGAFVQQYRFAILEGQKSSRAPRLLTRIQLASAAGIVPGVSLFGLLEGRTSSDMPWALLILAALQALAALSFAAYRPQDARAAEAAALPDARARALYWPMVAMGAGAFLVMSLIMVPTPLQMCGVEQRSVQQASWVVEVHLLSMYLPSLSVSALLKRVSIPQLQRLGLLLLLVGYLISWIPGFVGHLVGLALVGVGWCYVFVTATTLVARSRAGSERFRAQGVNDLCVFAASGVASLASGALLSALGWSGLLRLGLVLALSLMALACHVHRA</sequence>
<proteinExistence type="predicted"/>
<dbReference type="Proteomes" id="UP000238348">
    <property type="component" value="Chromosome"/>
</dbReference>
<feature type="transmembrane region" description="Helical" evidence="4">
    <location>
        <begin position="141"/>
        <end position="161"/>
    </location>
</feature>
<organism evidence="5 6">
    <name type="scientific">Sorangium cellulosum</name>
    <name type="common">Polyangium cellulosum</name>
    <dbReference type="NCBI Taxonomy" id="56"/>
    <lineage>
        <taxon>Bacteria</taxon>
        <taxon>Pseudomonadati</taxon>
        <taxon>Myxococcota</taxon>
        <taxon>Polyangia</taxon>
        <taxon>Polyangiales</taxon>
        <taxon>Polyangiaceae</taxon>
        <taxon>Sorangium</taxon>
    </lineage>
</organism>
<reference evidence="5 6" key="1">
    <citation type="submission" date="2015-09" db="EMBL/GenBank/DDBJ databases">
        <title>Sorangium comparison.</title>
        <authorList>
            <person name="Zaburannyi N."/>
            <person name="Bunk B."/>
            <person name="Overmann J."/>
            <person name="Mueller R."/>
        </authorList>
    </citation>
    <scope>NUCLEOTIDE SEQUENCE [LARGE SCALE GENOMIC DNA]</scope>
    <source>
        <strain evidence="5 6">So ce26</strain>
    </source>
</reference>
<feature type="transmembrane region" description="Helical" evidence="4">
    <location>
        <begin position="339"/>
        <end position="362"/>
    </location>
</feature>
<evidence type="ECO:0000256" key="3">
    <source>
        <dbReference type="ARBA" id="ARBA00023136"/>
    </source>
</evidence>
<protein>
    <submittedName>
        <fullName evidence="5">Membrane protein</fullName>
    </submittedName>
</protein>
<dbReference type="Gene3D" id="1.20.1250.20">
    <property type="entry name" value="MFS general substrate transporter like domains"/>
    <property type="match status" value="1"/>
</dbReference>
<accession>A0A2L0EK32</accession>
<evidence type="ECO:0000256" key="2">
    <source>
        <dbReference type="ARBA" id="ARBA00022989"/>
    </source>
</evidence>
<feature type="transmembrane region" description="Helical" evidence="4">
    <location>
        <begin position="105"/>
        <end position="129"/>
    </location>
</feature>
<keyword evidence="3 4" id="KW-0472">Membrane</keyword>
<keyword evidence="2 4" id="KW-1133">Transmembrane helix</keyword>
<evidence type="ECO:0000313" key="6">
    <source>
        <dbReference type="Proteomes" id="UP000238348"/>
    </source>
</evidence>
<evidence type="ECO:0000256" key="4">
    <source>
        <dbReference type="SAM" id="Phobius"/>
    </source>
</evidence>
<dbReference type="RefSeq" id="WP_104977595.1">
    <property type="nucleotide sequence ID" value="NZ_CP012673.1"/>
</dbReference>
<gene>
    <name evidence="5" type="primary">spr</name>
    <name evidence="5" type="ORF">SOCE26_010600</name>
</gene>
<dbReference type="EMBL" id="CP012673">
    <property type="protein sequence ID" value="AUX39665.1"/>
    <property type="molecule type" value="Genomic_DNA"/>
</dbReference>
<feature type="transmembrane region" description="Helical" evidence="4">
    <location>
        <begin position="307"/>
        <end position="327"/>
    </location>
</feature>
<dbReference type="Pfam" id="PF07690">
    <property type="entry name" value="MFS_1"/>
    <property type="match status" value="1"/>
</dbReference>
<name>A0A2L0EK32_SORCE</name>
<dbReference type="InterPro" id="IPR011701">
    <property type="entry name" value="MFS"/>
</dbReference>
<evidence type="ECO:0000256" key="1">
    <source>
        <dbReference type="ARBA" id="ARBA00022692"/>
    </source>
</evidence>
<feature type="transmembrane region" description="Helical" evidence="4">
    <location>
        <begin position="252"/>
        <end position="271"/>
    </location>
</feature>
<feature type="transmembrane region" description="Helical" evidence="4">
    <location>
        <begin position="213"/>
        <end position="232"/>
    </location>
</feature>
<feature type="transmembrane region" description="Helical" evidence="4">
    <location>
        <begin position="283"/>
        <end position="301"/>
    </location>
</feature>